<sequence length="87" mass="10095">MPQAKQRELIVERLPIMKGLVPIYINNSLYWGGELLNSFLVVGEPVNADQNDFDFMIKNKPFLSSRDYDLYANKDKMIINFKNKAPD</sequence>
<organism evidence="1 2">
    <name type="scientific">Acetobacter okinawensis</name>
    <dbReference type="NCBI Taxonomy" id="1076594"/>
    <lineage>
        <taxon>Bacteria</taxon>
        <taxon>Pseudomonadati</taxon>
        <taxon>Pseudomonadota</taxon>
        <taxon>Alphaproteobacteria</taxon>
        <taxon>Acetobacterales</taxon>
        <taxon>Acetobacteraceae</taxon>
        <taxon>Acetobacter</taxon>
    </lineage>
</organism>
<reference evidence="2" key="1">
    <citation type="submission" date="2014-06" db="EMBL/GenBank/DDBJ databases">
        <authorList>
            <person name="Winans N.J."/>
            <person name="Newell P.D."/>
            <person name="Douglas A.E."/>
        </authorList>
    </citation>
    <scope>NUCLEOTIDE SEQUENCE [LARGE SCALE GENOMIC DNA]</scope>
</reference>
<evidence type="ECO:0000313" key="2">
    <source>
        <dbReference type="Proteomes" id="UP000194931"/>
    </source>
</evidence>
<dbReference type="AlphaFoldDB" id="A0A252BW57"/>
<proteinExistence type="predicted"/>
<dbReference type="EMBL" id="JOPJ01000006">
    <property type="protein sequence ID" value="OUJ13188.1"/>
    <property type="molecule type" value="Genomic_DNA"/>
</dbReference>
<name>A0A252BW57_9PROT</name>
<comment type="caution">
    <text evidence="1">The sequence shown here is derived from an EMBL/GenBank/DDBJ whole genome shotgun (WGS) entry which is preliminary data.</text>
</comment>
<accession>A0A252BW57</accession>
<evidence type="ECO:0000313" key="1">
    <source>
        <dbReference type="EMBL" id="OUJ13188.1"/>
    </source>
</evidence>
<dbReference type="Proteomes" id="UP000194931">
    <property type="component" value="Unassembled WGS sequence"/>
</dbReference>
<protein>
    <submittedName>
        <fullName evidence="1">Uncharacterized protein</fullName>
    </submittedName>
</protein>
<keyword evidence="2" id="KW-1185">Reference proteome</keyword>
<gene>
    <name evidence="1" type="ORF">HK26_09645</name>
</gene>